<dbReference type="OMA" id="MAADWKD"/>
<dbReference type="SMART" id="SM00468">
    <property type="entry name" value="PreSET"/>
    <property type="match status" value="1"/>
</dbReference>
<dbReference type="InParanoid" id="A0A7M7PNG3"/>
<keyword evidence="10" id="KW-1185">Reference proteome</keyword>
<feature type="compositionally biased region" description="Acidic residues" evidence="6">
    <location>
        <begin position="211"/>
        <end position="222"/>
    </location>
</feature>
<dbReference type="GO" id="GO:0008270">
    <property type="term" value="F:zinc ion binding"/>
    <property type="evidence" value="ECO:0007669"/>
    <property type="project" value="InterPro"/>
</dbReference>
<dbReference type="InterPro" id="IPR036770">
    <property type="entry name" value="Ankyrin_rpt-contain_sf"/>
</dbReference>
<evidence type="ECO:0000259" key="7">
    <source>
        <dbReference type="PROSITE" id="PS50280"/>
    </source>
</evidence>
<name>A0A7M7PNG3_STRPU</name>
<protein>
    <submittedName>
        <fullName evidence="9">Uncharacterized protein</fullName>
    </submittedName>
</protein>
<proteinExistence type="predicted"/>
<feature type="repeat" description="ANK" evidence="5">
    <location>
        <begin position="989"/>
        <end position="1021"/>
    </location>
</feature>
<keyword evidence="3" id="KW-0808">Transferase</keyword>
<dbReference type="InterPro" id="IPR007728">
    <property type="entry name" value="Pre-SET_dom"/>
</dbReference>
<feature type="compositionally biased region" description="Basic and acidic residues" evidence="6">
    <location>
        <begin position="29"/>
        <end position="38"/>
    </location>
</feature>
<dbReference type="PANTHER" id="PTHR46307:SF4">
    <property type="entry name" value="G9A, ISOFORM B"/>
    <property type="match status" value="1"/>
</dbReference>
<evidence type="ECO:0000256" key="3">
    <source>
        <dbReference type="ARBA" id="ARBA00022603"/>
    </source>
</evidence>
<dbReference type="GO" id="GO:0002039">
    <property type="term" value="F:p53 binding"/>
    <property type="evidence" value="ECO:0007669"/>
    <property type="project" value="InterPro"/>
</dbReference>
<feature type="repeat" description="ANK" evidence="5">
    <location>
        <begin position="919"/>
        <end position="951"/>
    </location>
</feature>
<keyword evidence="3" id="KW-0489">Methyltransferase</keyword>
<dbReference type="InterPro" id="IPR001214">
    <property type="entry name" value="SET_dom"/>
</dbReference>
<dbReference type="Pfam" id="PF21533">
    <property type="entry name" value="EHMT1-2_CRR"/>
    <property type="match status" value="1"/>
</dbReference>
<dbReference type="InterPro" id="IPR046341">
    <property type="entry name" value="SET_dom_sf"/>
</dbReference>
<dbReference type="Pfam" id="PF00856">
    <property type="entry name" value="SET"/>
    <property type="match status" value="1"/>
</dbReference>
<dbReference type="CDD" id="cd20905">
    <property type="entry name" value="EHMT_ZBD"/>
    <property type="match status" value="1"/>
</dbReference>
<evidence type="ECO:0000259" key="8">
    <source>
        <dbReference type="PROSITE" id="PS50867"/>
    </source>
</evidence>
<dbReference type="SUPFAM" id="SSF48403">
    <property type="entry name" value="Ankyrin repeat"/>
    <property type="match status" value="1"/>
</dbReference>
<feature type="domain" description="SET" evidence="7">
    <location>
        <begin position="1177"/>
        <end position="1294"/>
    </location>
</feature>
<feature type="region of interest" description="Disordered" evidence="6">
    <location>
        <begin position="438"/>
        <end position="496"/>
    </location>
</feature>
<feature type="compositionally biased region" description="Basic and acidic residues" evidence="6">
    <location>
        <begin position="464"/>
        <end position="475"/>
    </location>
</feature>
<dbReference type="Pfam" id="PF00023">
    <property type="entry name" value="Ank"/>
    <property type="match status" value="2"/>
</dbReference>
<evidence type="ECO:0000256" key="2">
    <source>
        <dbReference type="ARBA" id="ARBA00022454"/>
    </source>
</evidence>
<dbReference type="GO" id="GO:0032259">
    <property type="term" value="P:methylation"/>
    <property type="evidence" value="ECO:0007669"/>
    <property type="project" value="UniProtKB-KW"/>
</dbReference>
<keyword evidence="2" id="KW-0158">Chromosome</keyword>
<dbReference type="SMART" id="SM00248">
    <property type="entry name" value="ANK"/>
    <property type="match status" value="7"/>
</dbReference>
<feature type="compositionally biased region" description="Low complexity" evidence="6">
    <location>
        <begin position="276"/>
        <end position="290"/>
    </location>
</feature>
<dbReference type="InterPro" id="IPR002110">
    <property type="entry name" value="Ankyrin_rpt"/>
</dbReference>
<reference evidence="10" key="1">
    <citation type="submission" date="2015-02" db="EMBL/GenBank/DDBJ databases">
        <title>Genome sequencing for Strongylocentrotus purpuratus.</title>
        <authorList>
            <person name="Murali S."/>
            <person name="Liu Y."/>
            <person name="Vee V."/>
            <person name="English A."/>
            <person name="Wang M."/>
            <person name="Skinner E."/>
            <person name="Han Y."/>
            <person name="Muzny D.M."/>
            <person name="Worley K.C."/>
            <person name="Gibbs R.A."/>
        </authorList>
    </citation>
    <scope>NUCLEOTIDE SEQUENCE</scope>
</reference>
<dbReference type="GeneID" id="580814"/>
<evidence type="ECO:0000256" key="6">
    <source>
        <dbReference type="SAM" id="MobiDB-lite"/>
    </source>
</evidence>
<dbReference type="SMART" id="SM00317">
    <property type="entry name" value="SET"/>
    <property type="match status" value="1"/>
</dbReference>
<dbReference type="OrthoDB" id="5792673at2759"/>
<dbReference type="CDD" id="cd10543">
    <property type="entry name" value="SET_EHMT"/>
    <property type="match status" value="1"/>
</dbReference>
<dbReference type="InterPro" id="IPR043550">
    <property type="entry name" value="EHMT1/EHMT2"/>
</dbReference>
<dbReference type="Proteomes" id="UP000007110">
    <property type="component" value="Unassembled WGS sequence"/>
</dbReference>
<feature type="repeat" description="ANK" evidence="5">
    <location>
        <begin position="885"/>
        <end position="918"/>
    </location>
</feature>
<dbReference type="GO" id="GO:0000122">
    <property type="term" value="P:negative regulation of transcription by RNA polymerase II"/>
    <property type="evidence" value="ECO:0000318"/>
    <property type="project" value="GO_Central"/>
</dbReference>
<dbReference type="Pfam" id="PF12796">
    <property type="entry name" value="Ank_2"/>
    <property type="match status" value="1"/>
</dbReference>
<keyword evidence="5" id="KW-0040">ANK repeat</keyword>
<dbReference type="EnsemblMetazoa" id="XM_030997990">
    <property type="protein sequence ID" value="XP_030853850"/>
    <property type="gene ID" value="LOC580814"/>
</dbReference>
<dbReference type="GO" id="GO:0005634">
    <property type="term" value="C:nucleus"/>
    <property type="evidence" value="ECO:0000318"/>
    <property type="project" value="GO_Central"/>
</dbReference>
<feature type="repeat" description="ANK" evidence="5">
    <location>
        <begin position="819"/>
        <end position="851"/>
    </location>
</feature>
<evidence type="ECO:0000256" key="1">
    <source>
        <dbReference type="ARBA" id="ARBA00004286"/>
    </source>
</evidence>
<feature type="compositionally biased region" description="Polar residues" evidence="6">
    <location>
        <begin position="387"/>
        <end position="396"/>
    </location>
</feature>
<feature type="domain" description="Pre-SET" evidence="8">
    <location>
        <begin position="1111"/>
        <end position="1174"/>
    </location>
</feature>
<dbReference type="Gene3D" id="2.170.270.10">
    <property type="entry name" value="SET domain"/>
    <property type="match status" value="1"/>
</dbReference>
<feature type="compositionally biased region" description="Basic and acidic residues" evidence="6">
    <location>
        <begin position="142"/>
        <end position="156"/>
    </location>
</feature>
<organism evidence="9 10">
    <name type="scientific">Strongylocentrotus purpuratus</name>
    <name type="common">Purple sea urchin</name>
    <dbReference type="NCBI Taxonomy" id="7668"/>
    <lineage>
        <taxon>Eukaryota</taxon>
        <taxon>Metazoa</taxon>
        <taxon>Echinodermata</taxon>
        <taxon>Eleutherozoa</taxon>
        <taxon>Echinozoa</taxon>
        <taxon>Echinoidea</taxon>
        <taxon>Euechinoidea</taxon>
        <taxon>Echinacea</taxon>
        <taxon>Camarodonta</taxon>
        <taxon>Echinidea</taxon>
        <taxon>Strongylocentrotidae</taxon>
        <taxon>Strongylocentrotus</taxon>
    </lineage>
</organism>
<feature type="region of interest" description="Disordered" evidence="6">
    <location>
        <begin position="352"/>
        <end position="412"/>
    </location>
</feature>
<dbReference type="Gene3D" id="1.25.40.20">
    <property type="entry name" value="Ankyrin repeat-containing domain"/>
    <property type="match status" value="2"/>
</dbReference>
<dbReference type="GO" id="GO:0000785">
    <property type="term" value="C:chromatin"/>
    <property type="evidence" value="ECO:0000318"/>
    <property type="project" value="GO_Central"/>
</dbReference>
<reference evidence="9" key="2">
    <citation type="submission" date="2021-01" db="UniProtKB">
        <authorList>
            <consortium name="EnsemblMetazoa"/>
        </authorList>
    </citation>
    <scope>IDENTIFICATION</scope>
</reference>
<feature type="compositionally biased region" description="Basic residues" evidence="6">
    <location>
        <begin position="195"/>
        <end position="207"/>
    </location>
</feature>
<evidence type="ECO:0000313" key="9">
    <source>
        <dbReference type="EnsemblMetazoa" id="XP_030853850"/>
    </source>
</evidence>
<dbReference type="Pfam" id="PF05033">
    <property type="entry name" value="Pre-SET"/>
    <property type="match status" value="1"/>
</dbReference>
<comment type="subcellular location">
    <subcellularLocation>
        <location evidence="1">Chromosome</location>
    </subcellularLocation>
</comment>
<dbReference type="GO" id="GO:0040029">
    <property type="term" value="P:epigenetic regulation of gene expression"/>
    <property type="evidence" value="ECO:0000318"/>
    <property type="project" value="GO_Central"/>
</dbReference>
<dbReference type="FunCoup" id="A0A7M7PNG3">
    <property type="interactions" value="86"/>
</dbReference>
<evidence type="ECO:0000313" key="10">
    <source>
        <dbReference type="Proteomes" id="UP000007110"/>
    </source>
</evidence>
<dbReference type="SUPFAM" id="SSF82199">
    <property type="entry name" value="SET domain"/>
    <property type="match status" value="1"/>
</dbReference>
<feature type="compositionally biased region" description="Basic and acidic residues" evidence="6">
    <location>
        <begin position="296"/>
        <end position="305"/>
    </location>
</feature>
<feature type="compositionally biased region" description="Basic and acidic residues" evidence="6">
    <location>
        <begin position="56"/>
        <end position="83"/>
    </location>
</feature>
<feature type="region of interest" description="Disordered" evidence="6">
    <location>
        <begin position="1"/>
        <end position="331"/>
    </location>
</feature>
<dbReference type="PROSITE" id="PS50867">
    <property type="entry name" value="PRE_SET"/>
    <property type="match status" value="1"/>
</dbReference>
<sequence length="1343" mass="147234">MRDIGFALLNMATNEKGEVVTKVSEQPSEETKSGKPDKTAPPGEASEATKTTTPVEAEKGQGDGGQDKKAPVLPKPSDDKASDSDSDSEQSQRRRSARKGLTKVAGEGTKSGDEGGEKTGDAQDVEDRKAEGTLEETPGMVKDAKVLQDASEKQMEVTEEAAGPAPQENGMEIAGAKDKVAEMPKLSLQSPARIMKARKSFPSKKARGMSAEDDPDNDEDSIMEYVELSPELSDQAESEDAFDMRPQDEDLPDRNTNSDTTVDERSTPSEPEDSLGSESSSSVPSSNSGKSARKSVPVDKPDGKKSANARAKNVKSQSERVVQLHVGGEEAMDIGAASRKTLMDTSTVDVHVDPLSAGTSHTKAKASIKTSGSTAKSPGHIPEQSDQEQLQTQSASEPVAGTAAESHLSLSGTSTPVADFPVGNAGSMIPDRAAFAKGMSVKRSTRQRKPTHFGQHSRRKRQKNVSDSDSTDHQSESSMDAARGKRMRRSNGMEAGAEHSYARRDLIYYLLEKQGPVVLTLPDAAGDNPKRGLEPPLCCCKMEQQRPATVVATTCEALEVVKGNIAVCGNKVESMTVLRPSTRIPYRALCPDHRGKMLEHKCCPGCGCFCSTGTVMSCTIEKIHHTFHKECIREIEGTLYCPHCGDDATFAKEVKLPTTPELEKMKTLPGSVLLSYGQIKLPRALLQTLTGISGSVLSNTPRAGEMEAGRSKVPNRARISSNKKIKGQPTENGVEEQSQEAMKQFTLKNGIVISTASLPDGPSQETLEKALEFLDPVNPRRQRFHPKNLYMSSSNGEMEKVLQMLSEGFDPNYRFPAHNLETPLHGAASKGHLDILCLLLQSGANIDAVDANLATPVHAAADSSNLSCVQYLVTCGANVNHKDDEGSTVLHISTKSGNMDMLGYLLTLNKIDLNLQDNGGWTPVIWGADYKNAVSVRYLLEHGADPFVRDKEQNIGLHWASYSGCQDVMEVFLNNNKDNTDHLNALNVHGDTPLHISARENHYGCAMQLLVRHADVTIKNNENELALDCSRPKSDVYLAIQANIRMKMAIKRRNIRSEVILSRDIAHGLENIPIPVVNSVNNDGVPTDFLYVKNNCETSRLNIDRNIKHMQGCNCADDCFSEACACSRSSVRCWYDKDGRLMPDFNYQEPPMIFECSRACRCWRNCRNRVVQNGLKKHMQVFRSPSMGWAVRVMQDVPRGSFICEYAGELLSDADADQRQDDSYLFDLDNREGDVYCIDARFYGNVSRFINHRCDPNIVPVRVFIDHQDLRFPRIAFFASRDIRAYEELGFDYGDKFWAIKSKYFVCGCGAAICKHKGNKMHMNLLMTATTTATPMATPTSSK</sequence>
<evidence type="ECO:0000256" key="4">
    <source>
        <dbReference type="ARBA" id="ARBA00022691"/>
    </source>
</evidence>
<evidence type="ECO:0000256" key="5">
    <source>
        <dbReference type="PROSITE-ProRule" id="PRU00023"/>
    </source>
</evidence>
<dbReference type="PROSITE" id="PS50280">
    <property type="entry name" value="SET"/>
    <property type="match status" value="1"/>
</dbReference>
<accession>A0A7M7PNG3</accession>
<dbReference type="PROSITE" id="PS50297">
    <property type="entry name" value="ANK_REP_REGION"/>
    <property type="match status" value="3"/>
</dbReference>
<dbReference type="PANTHER" id="PTHR46307">
    <property type="entry name" value="G9A, ISOFORM B"/>
    <property type="match status" value="1"/>
</dbReference>
<dbReference type="PROSITE" id="PS50088">
    <property type="entry name" value="ANK_REPEAT"/>
    <property type="match status" value="5"/>
</dbReference>
<feature type="repeat" description="ANK" evidence="5">
    <location>
        <begin position="852"/>
        <end position="884"/>
    </location>
</feature>
<dbReference type="KEGG" id="spu:580814"/>
<feature type="compositionally biased region" description="Basic residues" evidence="6">
    <location>
        <begin position="443"/>
        <end position="463"/>
    </location>
</feature>
<dbReference type="RefSeq" id="XP_030853850.1">
    <property type="nucleotide sequence ID" value="XM_030997990.1"/>
</dbReference>
<feature type="compositionally biased region" description="Basic and acidic residues" evidence="6">
    <location>
        <begin position="110"/>
        <end position="132"/>
    </location>
</feature>
<keyword evidence="4" id="KW-0949">S-adenosyl-L-methionine</keyword>
<dbReference type="GO" id="GO:0046974">
    <property type="term" value="F:histone H3K9 methyltransferase activity"/>
    <property type="evidence" value="ECO:0000318"/>
    <property type="project" value="GO_Central"/>
</dbReference>
<dbReference type="FunFam" id="2.170.270.10:FF:000005">
    <property type="entry name" value="Euchromatic histone-lysine N-methyltransferase 2"/>
    <property type="match status" value="1"/>
</dbReference>
<dbReference type="InterPro" id="IPR047762">
    <property type="entry name" value="EHMT_CRR"/>
</dbReference>